<protein>
    <submittedName>
        <fullName evidence="1">NERD domain-containing protein</fullName>
    </submittedName>
</protein>
<proteinExistence type="predicted"/>
<organism evidence="1 2">
    <name type="scientific">Lepagella muris</name>
    <dbReference type="NCBI Taxonomy" id="3032870"/>
    <lineage>
        <taxon>Bacteria</taxon>
        <taxon>Pseudomonadati</taxon>
        <taxon>Bacteroidota</taxon>
        <taxon>Bacteroidia</taxon>
        <taxon>Bacteroidales</taxon>
        <taxon>Muribaculaceae</taxon>
        <taxon>Lepagella</taxon>
    </lineage>
</organism>
<name>A0AC61RCP9_9BACT</name>
<evidence type="ECO:0000313" key="2">
    <source>
        <dbReference type="Proteomes" id="UP000306319"/>
    </source>
</evidence>
<keyword evidence="2" id="KW-1185">Reference proteome</keyword>
<accession>A0AC61RCP9</accession>
<gene>
    <name evidence="1" type="ORF">E5331_15140</name>
</gene>
<dbReference type="Proteomes" id="UP000306319">
    <property type="component" value="Unassembled WGS sequence"/>
</dbReference>
<evidence type="ECO:0000313" key="1">
    <source>
        <dbReference type="EMBL" id="TGY77271.1"/>
    </source>
</evidence>
<comment type="caution">
    <text evidence="1">The sequence shown here is derived from an EMBL/GenBank/DDBJ whole genome shotgun (WGS) entry which is preliminary data.</text>
</comment>
<sequence length="249" mass="29502">MELIAISILILFITIACIRLWRYIDDRRLLRSVTSPKRGEWSERKTVLTLLRMGINPKAIFHDCYIRRRSGTYTQVDLVVATKCGLIAFEIKDYSGWIFGDVWQRYWTKVLAHGHEKYRFYNPLMQNKGHIMALRENLPHNPHIPIYSVVVFYGDCKLKNIKTDSDYEFVIYPNRIKRTVSRILSRQEANFGDKHEIMSVLRQAVKNGTDKDIVAAQVETAERAARRDSHRSFLRFLNPFNLFRCFRRW</sequence>
<reference evidence="1" key="1">
    <citation type="submission" date="2019-04" db="EMBL/GenBank/DDBJ databases">
        <title>Microbes associate with the intestines of laboratory mice.</title>
        <authorList>
            <person name="Navarre W."/>
            <person name="Wong E."/>
            <person name="Huang K."/>
            <person name="Tropini C."/>
            <person name="Ng K."/>
            <person name="Yu B."/>
        </authorList>
    </citation>
    <scope>NUCLEOTIDE SEQUENCE</scope>
    <source>
        <strain evidence="1">NM04_E33</strain>
    </source>
</reference>
<dbReference type="EMBL" id="SRYB01000027">
    <property type="protein sequence ID" value="TGY77271.1"/>
    <property type="molecule type" value="Genomic_DNA"/>
</dbReference>